<dbReference type="VEuPathDB" id="VectorBase:AARA008795"/>
<proteinExistence type="predicted"/>
<dbReference type="VEuPathDB" id="VectorBase:AARA21_012664"/>
<feature type="compositionally biased region" description="Basic and acidic residues" evidence="1">
    <location>
        <begin position="1"/>
        <end position="14"/>
    </location>
</feature>
<dbReference type="EnsemblMetazoa" id="AARA008795-RA">
    <property type="protein sequence ID" value="AARA008795-PA"/>
    <property type="gene ID" value="AARA008795"/>
</dbReference>
<dbReference type="AlphaFoldDB" id="A0A182I5E3"/>
<dbReference type="EMBL" id="APCN01008292">
    <property type="status" value="NOT_ANNOTATED_CDS"/>
    <property type="molecule type" value="Genomic_DNA"/>
</dbReference>
<name>A0A182I5E3_ANOAR</name>
<evidence type="ECO:0000256" key="1">
    <source>
        <dbReference type="SAM" id="MobiDB-lite"/>
    </source>
</evidence>
<protein>
    <submittedName>
        <fullName evidence="2">Uncharacterized protein</fullName>
    </submittedName>
</protein>
<dbReference type="EMBL" id="APCN01008293">
    <property type="status" value="NOT_ANNOTATED_CDS"/>
    <property type="molecule type" value="Genomic_DNA"/>
</dbReference>
<sequence>MEDGHQDTVQHDEGDSVQDGDANFTDDSDVEAGSALNIDNMSIEDGIRYWALSNNQTHQSINMVLRLFKKTGVKVPASAKTLLKTKRNPSSEIKDIDGGQFWYRGFRSCLLNYFRSVKVPPNCITLTLSIDGLPLHNSSNMQFWPILFKIEELPQAPVMAAAIFFGFQKPNNIEEFLRPAVDELNLLMANGIIIHGKKTKWKVAGQLLDKFVKDFETLYGERYISSNVHNLRHVLEEVEHFESFWSISTYVFENYLQFLKRLLRSGWKNLEQAINRLCEMDEMNMQHASTQSNSNYPTVKQRGNVSTLNINSNFLLHNNTRNFWFLTKNDHIVKFQSATK</sequence>
<organism evidence="2 3">
    <name type="scientific">Anopheles arabiensis</name>
    <name type="common">Mosquito</name>
    <dbReference type="NCBI Taxonomy" id="7173"/>
    <lineage>
        <taxon>Eukaryota</taxon>
        <taxon>Metazoa</taxon>
        <taxon>Ecdysozoa</taxon>
        <taxon>Arthropoda</taxon>
        <taxon>Hexapoda</taxon>
        <taxon>Insecta</taxon>
        <taxon>Pterygota</taxon>
        <taxon>Neoptera</taxon>
        <taxon>Endopterygota</taxon>
        <taxon>Diptera</taxon>
        <taxon>Nematocera</taxon>
        <taxon>Culicoidea</taxon>
        <taxon>Culicidae</taxon>
        <taxon>Anophelinae</taxon>
        <taxon>Anopheles</taxon>
    </lineage>
</organism>
<feature type="region of interest" description="Disordered" evidence="1">
    <location>
        <begin position="1"/>
        <end position="29"/>
    </location>
</feature>
<accession>A0A182I5E3</accession>
<dbReference type="Proteomes" id="UP000075840">
    <property type="component" value="Unassembled WGS sequence"/>
</dbReference>
<evidence type="ECO:0000313" key="2">
    <source>
        <dbReference type="EnsemblMetazoa" id="AARA008795-PA"/>
    </source>
</evidence>
<dbReference type="PANTHER" id="PTHR33053">
    <property type="entry name" value="PROTEIN, PUTATIVE-RELATED"/>
    <property type="match status" value="1"/>
</dbReference>
<reference evidence="2" key="1">
    <citation type="submission" date="2022-08" db="UniProtKB">
        <authorList>
            <consortium name="EnsemblMetazoa"/>
        </authorList>
    </citation>
    <scope>IDENTIFICATION</scope>
    <source>
        <strain evidence="2">Dongola</strain>
    </source>
</reference>
<keyword evidence="3" id="KW-1185">Reference proteome</keyword>
<dbReference type="PANTHER" id="PTHR33053:SF9">
    <property type="entry name" value="AGAP000105-PA"/>
    <property type="match status" value="1"/>
</dbReference>
<evidence type="ECO:0000313" key="3">
    <source>
        <dbReference type="Proteomes" id="UP000075840"/>
    </source>
</evidence>